<organism evidence="2 3">
    <name type="scientific">Scleromatobacter humisilvae</name>
    <dbReference type="NCBI Taxonomy" id="2897159"/>
    <lineage>
        <taxon>Bacteria</taxon>
        <taxon>Pseudomonadati</taxon>
        <taxon>Pseudomonadota</taxon>
        <taxon>Betaproteobacteria</taxon>
        <taxon>Burkholderiales</taxon>
        <taxon>Sphaerotilaceae</taxon>
        <taxon>Scleromatobacter</taxon>
    </lineage>
</organism>
<name>A0A9X1YHE5_9BURK</name>
<reference evidence="2" key="1">
    <citation type="submission" date="2021-11" db="EMBL/GenBank/DDBJ databases">
        <title>BS-T2-15 a new species belonging to the Comamonadaceae family isolated from the soil of a French oak forest.</title>
        <authorList>
            <person name="Mieszkin S."/>
            <person name="Alain K."/>
        </authorList>
    </citation>
    <scope>NUCLEOTIDE SEQUENCE</scope>
    <source>
        <strain evidence="2">BS-T2-15</strain>
    </source>
</reference>
<evidence type="ECO:0000313" key="2">
    <source>
        <dbReference type="EMBL" id="MCK9686384.1"/>
    </source>
</evidence>
<dbReference type="PROSITE" id="PS51318">
    <property type="entry name" value="TAT"/>
    <property type="match status" value="1"/>
</dbReference>
<sequence>MTEPDKTPSLESSTNSAPGNGAGLVADGLKRRRLLKLGASGASVALTLTSRPARAWHCNTTSAWGSAQLAPTASTTAREGSHEISDECWSITEWCNNTAHGSLGQPWPHLGCNNTTQINAYTVGTLYQPYGGIPSGLTSSNKLMDKLKNGTQFQKYMLCARLNAKFVTSVQTCLRNNLVDQLPLMAGGSYSPPNLKGVVWNQTDIMNYLTSNWMVQP</sequence>
<accession>A0A9X1YHE5</accession>
<comment type="caution">
    <text evidence="2">The sequence shown here is derived from an EMBL/GenBank/DDBJ whole genome shotgun (WGS) entry which is preliminary data.</text>
</comment>
<keyword evidence="3" id="KW-1185">Reference proteome</keyword>
<protein>
    <submittedName>
        <fullName evidence="2">Uncharacterized protein</fullName>
    </submittedName>
</protein>
<gene>
    <name evidence="2" type="ORF">LPC04_11765</name>
</gene>
<proteinExistence type="predicted"/>
<feature type="compositionally biased region" description="Polar residues" evidence="1">
    <location>
        <begin position="9"/>
        <end position="18"/>
    </location>
</feature>
<dbReference type="RefSeq" id="WP_275682407.1">
    <property type="nucleotide sequence ID" value="NZ_JAJLJH010000002.1"/>
</dbReference>
<dbReference type="Proteomes" id="UP001139353">
    <property type="component" value="Unassembled WGS sequence"/>
</dbReference>
<feature type="region of interest" description="Disordered" evidence="1">
    <location>
        <begin position="1"/>
        <end position="24"/>
    </location>
</feature>
<dbReference type="EMBL" id="JAJLJH010000002">
    <property type="protein sequence ID" value="MCK9686384.1"/>
    <property type="molecule type" value="Genomic_DNA"/>
</dbReference>
<evidence type="ECO:0000313" key="3">
    <source>
        <dbReference type="Proteomes" id="UP001139353"/>
    </source>
</evidence>
<dbReference type="AlphaFoldDB" id="A0A9X1YHE5"/>
<evidence type="ECO:0000256" key="1">
    <source>
        <dbReference type="SAM" id="MobiDB-lite"/>
    </source>
</evidence>
<dbReference type="InterPro" id="IPR006311">
    <property type="entry name" value="TAT_signal"/>
</dbReference>